<dbReference type="RefSeq" id="WP_350721457.1">
    <property type="nucleotide sequence ID" value="NZ_JBEPCO010000026.1"/>
</dbReference>
<dbReference type="PANTHER" id="PTHR37955">
    <property type="entry name" value="TELLURITE RESISTANCE PROTEIN TEHA"/>
    <property type="match status" value="1"/>
</dbReference>
<feature type="transmembrane region" description="Helical" evidence="6">
    <location>
        <begin position="98"/>
        <end position="115"/>
    </location>
</feature>
<feature type="transmembrane region" description="Helical" evidence="6">
    <location>
        <begin position="312"/>
        <end position="331"/>
    </location>
</feature>
<dbReference type="InterPro" id="IPR004695">
    <property type="entry name" value="SLAC1/Mae1/Ssu1/TehA"/>
</dbReference>
<evidence type="ECO:0000256" key="2">
    <source>
        <dbReference type="ARBA" id="ARBA00022692"/>
    </source>
</evidence>
<evidence type="ECO:0000256" key="1">
    <source>
        <dbReference type="ARBA" id="ARBA00004141"/>
    </source>
</evidence>
<keyword evidence="3 6" id="KW-1133">Transmembrane helix</keyword>
<dbReference type="Pfam" id="PF03595">
    <property type="entry name" value="SLAC1"/>
    <property type="match status" value="1"/>
</dbReference>
<dbReference type="Proteomes" id="UP001490330">
    <property type="component" value="Unassembled WGS sequence"/>
</dbReference>
<evidence type="ECO:0000256" key="4">
    <source>
        <dbReference type="ARBA" id="ARBA00023136"/>
    </source>
</evidence>
<dbReference type="PANTHER" id="PTHR37955:SF1">
    <property type="entry name" value="DEP DOMAIN-CONTAINING PROTEIN"/>
    <property type="match status" value="1"/>
</dbReference>
<organism evidence="7 8">
    <name type="scientific">Streptomyces flaveolus</name>
    <dbReference type="NCBI Taxonomy" id="67297"/>
    <lineage>
        <taxon>Bacteria</taxon>
        <taxon>Bacillati</taxon>
        <taxon>Actinomycetota</taxon>
        <taxon>Actinomycetes</taxon>
        <taxon>Kitasatosporales</taxon>
        <taxon>Streptomycetaceae</taxon>
        <taxon>Streptomyces</taxon>
    </lineage>
</organism>
<accession>A0ABV1VJB6</accession>
<keyword evidence="8" id="KW-1185">Reference proteome</keyword>
<proteinExistence type="predicted"/>
<keyword evidence="2 6" id="KW-0812">Transmembrane</keyword>
<dbReference type="InterPro" id="IPR052951">
    <property type="entry name" value="Tellurite_res_ion_channel"/>
</dbReference>
<dbReference type="InterPro" id="IPR038665">
    <property type="entry name" value="Voltage-dep_anion_channel_sf"/>
</dbReference>
<evidence type="ECO:0000313" key="7">
    <source>
        <dbReference type="EMBL" id="MER6906576.1"/>
    </source>
</evidence>
<evidence type="ECO:0000256" key="3">
    <source>
        <dbReference type="ARBA" id="ARBA00022989"/>
    </source>
</evidence>
<sequence length="377" mass="39279">MNPVAGGTAPVETHPVDRFIVPAPAPTENGLTAAAENQSGIRGEPSTEDLAEPPDDVRRALRAERIGLLSVSLGAAGLGGAWQSATATVSAPVGVSDGLFAVSGLIWLVLLAEYIRHGGAHWANLKHDLGHPGQGFALAYIPIVGMLFAAHFSRFGLQTARWAYAVFAVAAAVVAARLLAHWLTGTLSALPLHPGYLLPVSSGPFIASVTATSLRLPEVAEGAFAVGLLYWLAFGTVVLGSLVANPSLPARARPTLTVLGIPPATGGLAWTAAHSGPVDAVGYGFAGLVAFTLLIIVCLLPDLRQQSFHAGFWTFSFPIAATANFAIRWVHGADVPAWRPLTWIVLWAASLALAALAVATVVHVLRRRPHPSGAHRA</sequence>
<feature type="transmembrane region" description="Helical" evidence="6">
    <location>
        <begin position="136"/>
        <end position="156"/>
    </location>
</feature>
<protein>
    <recommendedName>
        <fullName evidence="9">C4-dicarboxylate transporter/malic acid transport protein</fullName>
    </recommendedName>
</protein>
<comment type="caution">
    <text evidence="7">The sequence shown here is derived from an EMBL/GenBank/DDBJ whole genome shotgun (WGS) entry which is preliminary data.</text>
</comment>
<evidence type="ECO:0000313" key="8">
    <source>
        <dbReference type="Proteomes" id="UP001490330"/>
    </source>
</evidence>
<feature type="region of interest" description="Disordered" evidence="5">
    <location>
        <begin position="23"/>
        <end position="53"/>
    </location>
</feature>
<feature type="transmembrane region" description="Helical" evidence="6">
    <location>
        <begin position="222"/>
        <end position="244"/>
    </location>
</feature>
<name>A0ABV1VJB6_9ACTN</name>
<gene>
    <name evidence="7" type="ORF">ABT322_23120</name>
</gene>
<comment type="subcellular location">
    <subcellularLocation>
        <location evidence="1">Membrane</location>
        <topology evidence="1">Multi-pass membrane protein</topology>
    </subcellularLocation>
</comment>
<feature type="transmembrane region" description="Helical" evidence="6">
    <location>
        <begin position="280"/>
        <end position="300"/>
    </location>
</feature>
<evidence type="ECO:0008006" key="9">
    <source>
        <dbReference type="Google" id="ProtNLM"/>
    </source>
</evidence>
<evidence type="ECO:0000256" key="6">
    <source>
        <dbReference type="SAM" id="Phobius"/>
    </source>
</evidence>
<feature type="transmembrane region" description="Helical" evidence="6">
    <location>
        <begin position="162"/>
        <end position="184"/>
    </location>
</feature>
<dbReference type="Gene3D" id="1.50.10.150">
    <property type="entry name" value="Voltage-dependent anion channel"/>
    <property type="match status" value="1"/>
</dbReference>
<dbReference type="CDD" id="cd09322">
    <property type="entry name" value="TDT_TehA_like"/>
    <property type="match status" value="1"/>
</dbReference>
<feature type="transmembrane region" description="Helical" evidence="6">
    <location>
        <begin position="343"/>
        <end position="365"/>
    </location>
</feature>
<evidence type="ECO:0000256" key="5">
    <source>
        <dbReference type="SAM" id="MobiDB-lite"/>
    </source>
</evidence>
<reference evidence="7 8" key="1">
    <citation type="submission" date="2024-06" db="EMBL/GenBank/DDBJ databases">
        <title>The Natural Products Discovery Center: Release of the First 8490 Sequenced Strains for Exploring Actinobacteria Biosynthetic Diversity.</title>
        <authorList>
            <person name="Kalkreuter E."/>
            <person name="Kautsar S.A."/>
            <person name="Yang D."/>
            <person name="Bader C.D."/>
            <person name="Teijaro C.N."/>
            <person name="Fluegel L."/>
            <person name="Davis C.M."/>
            <person name="Simpson J.R."/>
            <person name="Lauterbach L."/>
            <person name="Steele A.D."/>
            <person name="Gui C."/>
            <person name="Meng S."/>
            <person name="Li G."/>
            <person name="Viehrig K."/>
            <person name="Ye F."/>
            <person name="Su P."/>
            <person name="Kiefer A.F."/>
            <person name="Nichols A."/>
            <person name="Cepeda A.J."/>
            <person name="Yan W."/>
            <person name="Fan B."/>
            <person name="Jiang Y."/>
            <person name="Adhikari A."/>
            <person name="Zheng C.-J."/>
            <person name="Schuster L."/>
            <person name="Cowan T.M."/>
            <person name="Smanski M.J."/>
            <person name="Chevrette M.G."/>
            <person name="De Carvalho L.P.S."/>
            <person name="Shen B."/>
        </authorList>
    </citation>
    <scope>NUCLEOTIDE SEQUENCE [LARGE SCALE GENOMIC DNA]</scope>
    <source>
        <strain evidence="7 8">NPDC000632</strain>
    </source>
</reference>
<keyword evidence="4 6" id="KW-0472">Membrane</keyword>
<feature type="transmembrane region" description="Helical" evidence="6">
    <location>
        <begin position="256"/>
        <end position="274"/>
    </location>
</feature>
<dbReference type="EMBL" id="JBEPCV010000023">
    <property type="protein sequence ID" value="MER6906576.1"/>
    <property type="molecule type" value="Genomic_DNA"/>
</dbReference>